<dbReference type="EMBL" id="MN823999">
    <property type="protein sequence ID" value="QIS36599.1"/>
    <property type="molecule type" value="Genomic_DNA"/>
</dbReference>
<evidence type="ECO:0000256" key="1">
    <source>
        <dbReference type="SAM" id="MobiDB-lite"/>
    </source>
</evidence>
<feature type="region of interest" description="Disordered" evidence="1">
    <location>
        <begin position="54"/>
        <end position="74"/>
    </location>
</feature>
<accession>A0A6H0AA31</accession>
<name>A0A6H0AA31_KLEPN</name>
<protein>
    <submittedName>
        <fullName evidence="2">Uncharacterized protein</fullName>
    </submittedName>
</protein>
<evidence type="ECO:0000313" key="2">
    <source>
        <dbReference type="EMBL" id="QIS36599.1"/>
    </source>
</evidence>
<proteinExistence type="predicted"/>
<geneLocation type="plasmid" evidence="2">
    <name>p362713-FIIK</name>
</geneLocation>
<keyword evidence="2" id="KW-0614">Plasmid</keyword>
<feature type="region of interest" description="Disordered" evidence="1">
    <location>
        <begin position="91"/>
        <end position="158"/>
    </location>
</feature>
<reference evidence="2" key="1">
    <citation type="submission" date="2019-12" db="EMBL/GenBank/DDBJ databases">
        <title>Complete sequence of Tn6502.</title>
        <authorList>
            <person name="Zhou D."/>
        </authorList>
    </citation>
    <scope>NUCLEOTIDE SEQUENCE</scope>
    <source>
        <strain evidence="2">362713</strain>
        <plasmid evidence="2">p362713-FIIK</plasmid>
    </source>
</reference>
<feature type="compositionally biased region" description="Polar residues" evidence="1">
    <location>
        <begin position="130"/>
        <end position="158"/>
    </location>
</feature>
<organism evidence="2">
    <name type="scientific">Klebsiella pneumoniae</name>
    <dbReference type="NCBI Taxonomy" id="573"/>
    <lineage>
        <taxon>Bacteria</taxon>
        <taxon>Pseudomonadati</taxon>
        <taxon>Pseudomonadota</taxon>
        <taxon>Gammaproteobacteria</taxon>
        <taxon>Enterobacterales</taxon>
        <taxon>Enterobacteriaceae</taxon>
        <taxon>Klebsiella/Raoultella group</taxon>
        <taxon>Klebsiella</taxon>
        <taxon>Klebsiella pneumoniae complex</taxon>
    </lineage>
</organism>
<dbReference type="AlphaFoldDB" id="A0A6H0AA31"/>
<sequence length="158" mass="16665">MTICRLHSRRRNRNPIRCGHDPQGGARPAVGNQRSMAADNAAAWPRDAEIPLTDVRSVPKTGLARPPPTQQTARKGRLNFLYARNVSPAKSGHVTADRLASGCRSGSTAKSGSVHVRREWQSGGWGVPATNATSNLPARSCTTASRAGPSAISTSTSG</sequence>